<evidence type="ECO:0000313" key="4">
    <source>
        <dbReference type="EMBL" id="AWO85226.1"/>
    </source>
</evidence>
<dbReference type="InterPro" id="IPR008691">
    <property type="entry name" value="LpqH"/>
</dbReference>
<dbReference type="GeneID" id="32689782"/>
<keyword evidence="1" id="KW-1003">Cell membrane</keyword>
<accession>A0AAD0KFD4</accession>
<dbReference type="Proteomes" id="UP000247118">
    <property type="component" value="Chromosome"/>
</dbReference>
<evidence type="ECO:0000256" key="2">
    <source>
        <dbReference type="ARBA" id="ARBA00023136"/>
    </source>
</evidence>
<gene>
    <name evidence="4" type="ORF">DLJ61_18450</name>
</gene>
<keyword evidence="3" id="KW-0732">Signal</keyword>
<feature type="chain" id="PRO_5041972449" description="Lipoprotein LpqH" evidence="3">
    <location>
        <begin position="24"/>
        <end position="147"/>
    </location>
</feature>
<dbReference type="EMBL" id="CP029604">
    <property type="protein sequence ID" value="AWO85226.1"/>
    <property type="molecule type" value="Genomic_DNA"/>
</dbReference>
<evidence type="ECO:0000256" key="1">
    <source>
        <dbReference type="ARBA" id="ARBA00022475"/>
    </source>
</evidence>
<proteinExistence type="predicted"/>
<dbReference type="GO" id="GO:0016020">
    <property type="term" value="C:membrane"/>
    <property type="evidence" value="ECO:0007669"/>
    <property type="project" value="InterPro"/>
</dbReference>
<feature type="signal peptide" evidence="3">
    <location>
        <begin position="1"/>
        <end position="23"/>
    </location>
</feature>
<evidence type="ECO:0008006" key="6">
    <source>
        <dbReference type="Google" id="ProtNLM"/>
    </source>
</evidence>
<protein>
    <recommendedName>
        <fullName evidence="6">Lipoprotein LpqH</fullName>
    </recommendedName>
</protein>
<keyword evidence="2" id="KW-0472">Membrane</keyword>
<dbReference type="Pfam" id="PF05481">
    <property type="entry name" value="Myco_19_kDa"/>
    <property type="match status" value="1"/>
</dbReference>
<sequence>MRKVHITSVLGAAALAVALTACGSDDSASGGTDAEATVTVDGKELELADKTVGCTDAAGKVTIGIGSGGGSGIGVVLTSGDSPEVESVGLGSLDGVTLGYQKGVGEGSADVTKDGDTYTVSGEASGIDLANPTEKVTKSYEIKVTCP</sequence>
<evidence type="ECO:0000313" key="5">
    <source>
        <dbReference type="Proteomes" id="UP000247118"/>
    </source>
</evidence>
<evidence type="ECO:0000256" key="3">
    <source>
        <dbReference type="SAM" id="SignalP"/>
    </source>
</evidence>
<name>A0AAD0KFD4_9ACTN</name>
<dbReference type="PROSITE" id="PS51257">
    <property type="entry name" value="PROKAR_LIPOPROTEIN"/>
    <property type="match status" value="1"/>
</dbReference>
<dbReference type="KEGG" id="gta:BCM27_18255"/>
<dbReference type="AlphaFoldDB" id="A0AAD0KFD4"/>
<dbReference type="RefSeq" id="WP_004023463.1">
    <property type="nucleotide sequence ID" value="NZ_CABEIC010000002.1"/>
</dbReference>
<reference evidence="4 5" key="1">
    <citation type="submission" date="2018-05" db="EMBL/GenBank/DDBJ databases">
        <title>Complete genome sequence of Gordonia terrae NRRL B-16283.</title>
        <authorList>
            <person name="Garlena R.A."/>
            <person name="Russell D.A."/>
            <person name="Hatfull G.F."/>
        </authorList>
    </citation>
    <scope>NUCLEOTIDE SEQUENCE [LARGE SCALE GENOMIC DNA]</scope>
    <source>
        <strain evidence="4 5">NRRL B-16283</strain>
    </source>
</reference>
<organism evidence="4 5">
    <name type="scientific">Gordonia terrae</name>
    <dbReference type="NCBI Taxonomy" id="2055"/>
    <lineage>
        <taxon>Bacteria</taxon>
        <taxon>Bacillati</taxon>
        <taxon>Actinomycetota</taxon>
        <taxon>Actinomycetes</taxon>
        <taxon>Mycobacteriales</taxon>
        <taxon>Gordoniaceae</taxon>
        <taxon>Gordonia</taxon>
    </lineage>
</organism>